<dbReference type="EMBL" id="HG938355">
    <property type="protein sequence ID" value="CDN54403.1"/>
    <property type="molecule type" value="Genomic_DNA"/>
</dbReference>
<dbReference type="KEGG" id="ngl:RG1141_CH20640"/>
<feature type="region of interest" description="Disordered" evidence="1">
    <location>
        <begin position="162"/>
        <end position="185"/>
    </location>
</feature>
<reference evidence="3" key="1">
    <citation type="journal article" date="2014" name="BMC Genomics">
        <title>Genome sequencing of two Neorhizobium galegae strains reveals a noeT gene responsible for the unusual acetylation of the nodulation factors.</title>
        <authorList>
            <person name="Osterman J."/>
            <person name="Marsh J."/>
            <person name="Laine P.K."/>
            <person name="Zeng Z."/>
            <person name="Alatalo E."/>
            <person name="Sullivan J.T."/>
            <person name="Young J.P."/>
            <person name="Thomas-Oates J."/>
            <person name="Paulin L."/>
            <person name="Lindstrom K."/>
        </authorList>
    </citation>
    <scope>NUCLEOTIDE SEQUENCE [LARGE SCALE GENOMIC DNA]</scope>
    <source>
        <strain evidence="3">HAMBI 1141</strain>
    </source>
</reference>
<name>A0A068T7J7_NEOGA</name>
<dbReference type="AlphaFoldDB" id="A0A068T7J7"/>
<dbReference type="Proteomes" id="UP000028186">
    <property type="component" value="Chromosome I"/>
</dbReference>
<gene>
    <name evidence="2" type="ORF">RG1141_CH20640</name>
</gene>
<evidence type="ECO:0000313" key="3">
    <source>
        <dbReference type="Proteomes" id="UP000028186"/>
    </source>
</evidence>
<accession>A0A068T7J7</accession>
<dbReference type="HOGENOM" id="CLU_1459849_0_0_5"/>
<evidence type="ECO:0000256" key="1">
    <source>
        <dbReference type="SAM" id="MobiDB-lite"/>
    </source>
</evidence>
<organism evidence="2 3">
    <name type="scientific">Neorhizobium galegae bv. officinalis bv. officinalis str. HAMBI 1141</name>
    <dbReference type="NCBI Taxonomy" id="1028801"/>
    <lineage>
        <taxon>Bacteria</taxon>
        <taxon>Pseudomonadati</taxon>
        <taxon>Pseudomonadota</taxon>
        <taxon>Alphaproteobacteria</taxon>
        <taxon>Hyphomicrobiales</taxon>
        <taxon>Rhizobiaceae</taxon>
        <taxon>Rhizobium/Agrobacterium group</taxon>
        <taxon>Neorhizobium</taxon>
    </lineage>
</organism>
<evidence type="ECO:0000313" key="2">
    <source>
        <dbReference type="EMBL" id="CDN54403.1"/>
    </source>
</evidence>
<proteinExistence type="predicted"/>
<dbReference type="PATRIC" id="fig|1028801.3.peg.2095"/>
<protein>
    <submittedName>
        <fullName evidence="2">Uncharacterized protein</fullName>
    </submittedName>
</protein>
<sequence length="185" mass="20892">MKAALTTGRINSRDIVAEYVSAFYEYDEIRGYSGKPTYDEMVEPFRIGKGLFVPVKPLVNIVENGKLVPIFSVGWATFPLTQFQMRLLATVLEDAVFSLADFKMSPGEFICFPKEGKKPDAIRKPLVWKRGDVTLLSQGELRDCLDMYLEALEAAKAILRDMPQKTEQPSKRNPSPDPDQLGWDL</sequence>